<proteinExistence type="predicted"/>
<dbReference type="RefSeq" id="WP_058318913.1">
    <property type="nucleotide sequence ID" value="NZ_CYSF01000009.1"/>
</dbReference>
<dbReference type="Proteomes" id="UP000051681">
    <property type="component" value="Unassembled WGS sequence"/>
</dbReference>
<dbReference type="InterPro" id="IPR031796">
    <property type="entry name" value="DUF5076"/>
</dbReference>
<keyword evidence="2" id="KW-1185">Reference proteome</keyword>
<evidence type="ECO:0008006" key="3">
    <source>
        <dbReference type="Google" id="ProtNLM"/>
    </source>
</evidence>
<dbReference type="Pfam" id="PF16826">
    <property type="entry name" value="DUF5076"/>
    <property type="match status" value="1"/>
</dbReference>
<name>A0A0P1GQX4_9RHOB</name>
<accession>A0A0P1GQX4</accession>
<reference evidence="1 2" key="1">
    <citation type="submission" date="2015-09" db="EMBL/GenBank/DDBJ databases">
        <authorList>
            <consortium name="Swine Surveillance"/>
        </authorList>
    </citation>
    <scope>NUCLEOTIDE SEQUENCE [LARGE SCALE GENOMIC DNA]</scope>
    <source>
        <strain evidence="1 2">CECT 8383</strain>
    </source>
</reference>
<dbReference type="OrthoDB" id="284440at2"/>
<evidence type="ECO:0000313" key="2">
    <source>
        <dbReference type="Proteomes" id="UP000051681"/>
    </source>
</evidence>
<dbReference type="STRING" id="340021.TM5383_02030"/>
<evidence type="ECO:0000313" key="1">
    <source>
        <dbReference type="EMBL" id="CUH84812.1"/>
    </source>
</evidence>
<dbReference type="EMBL" id="CYSF01000009">
    <property type="protein sequence ID" value="CUH84812.1"/>
    <property type="molecule type" value="Genomic_DNA"/>
</dbReference>
<protein>
    <recommendedName>
        <fullName evidence="3">DUF5076 domain-containing protein</fullName>
    </recommendedName>
</protein>
<sequence>MFGFGRKKKVRIEQPLLIAMRDQDPNGPMVVHIDPSQLASAQETGLVLADFAKHFSNALAEYDLAESPEKAMEQIRLLFDAELDNPTQDAEGGLVQ</sequence>
<gene>
    <name evidence="1" type="ORF">TM5383_02030</name>
</gene>
<dbReference type="AlphaFoldDB" id="A0A0P1GQX4"/>
<dbReference type="Gene3D" id="3.30.2370.10">
    <property type="entry name" value="putative pyruvate dehydrogenase"/>
    <property type="match status" value="1"/>
</dbReference>
<organism evidence="1 2">
    <name type="scientific">Thalassovita mediterranea</name>
    <dbReference type="NCBI Taxonomy" id="340021"/>
    <lineage>
        <taxon>Bacteria</taxon>
        <taxon>Pseudomonadati</taxon>
        <taxon>Pseudomonadota</taxon>
        <taxon>Alphaproteobacteria</taxon>
        <taxon>Rhodobacterales</taxon>
        <taxon>Roseobacteraceae</taxon>
        <taxon>Thalassovita</taxon>
    </lineage>
</organism>